<comment type="caution">
    <text evidence="1">The sequence shown here is derived from an EMBL/GenBank/DDBJ whole genome shotgun (WGS) entry which is preliminary data.</text>
</comment>
<proteinExistence type="predicted"/>
<protein>
    <submittedName>
        <fullName evidence="1">Uncharacterized protein</fullName>
    </submittedName>
</protein>
<dbReference type="AlphaFoldDB" id="A0A3M7RZD1"/>
<organism evidence="1 2">
    <name type="scientific">Brachionus plicatilis</name>
    <name type="common">Marine rotifer</name>
    <name type="synonym">Brachionus muelleri</name>
    <dbReference type="NCBI Taxonomy" id="10195"/>
    <lineage>
        <taxon>Eukaryota</taxon>
        <taxon>Metazoa</taxon>
        <taxon>Spiralia</taxon>
        <taxon>Gnathifera</taxon>
        <taxon>Rotifera</taxon>
        <taxon>Eurotatoria</taxon>
        <taxon>Monogononta</taxon>
        <taxon>Pseudotrocha</taxon>
        <taxon>Ploima</taxon>
        <taxon>Brachionidae</taxon>
        <taxon>Brachionus</taxon>
    </lineage>
</organism>
<gene>
    <name evidence="1" type="ORF">BpHYR1_039093</name>
</gene>
<accession>A0A3M7RZD1</accession>
<evidence type="ECO:0000313" key="1">
    <source>
        <dbReference type="EMBL" id="RNA28842.1"/>
    </source>
</evidence>
<evidence type="ECO:0000313" key="2">
    <source>
        <dbReference type="Proteomes" id="UP000276133"/>
    </source>
</evidence>
<reference evidence="1 2" key="1">
    <citation type="journal article" date="2018" name="Sci. Rep.">
        <title>Genomic signatures of local adaptation to the degree of environmental predictability in rotifers.</title>
        <authorList>
            <person name="Franch-Gras L."/>
            <person name="Hahn C."/>
            <person name="Garcia-Roger E.M."/>
            <person name="Carmona M.J."/>
            <person name="Serra M."/>
            <person name="Gomez A."/>
        </authorList>
    </citation>
    <scope>NUCLEOTIDE SEQUENCE [LARGE SCALE GENOMIC DNA]</scope>
    <source>
        <strain evidence="1">HYR1</strain>
    </source>
</reference>
<sequence length="93" mass="10559">MVYKSSLTLPNIELNDISGVLMDVLLKSMSFKFSTILLRMNQLGLAQCVSIDKTQKSANNKSQNKKLIYQFYLIKIGLGKPRNQVVVHEENKV</sequence>
<dbReference type="EMBL" id="REGN01002328">
    <property type="protein sequence ID" value="RNA28842.1"/>
    <property type="molecule type" value="Genomic_DNA"/>
</dbReference>
<dbReference type="Proteomes" id="UP000276133">
    <property type="component" value="Unassembled WGS sequence"/>
</dbReference>
<name>A0A3M7RZD1_BRAPC</name>
<keyword evidence="2" id="KW-1185">Reference proteome</keyword>